<evidence type="ECO:0000256" key="4">
    <source>
        <dbReference type="ARBA" id="ARBA00022729"/>
    </source>
</evidence>
<name>A0A2P4ESE4_9GAMM</name>
<evidence type="ECO:0000256" key="1">
    <source>
        <dbReference type="ARBA" id="ARBA00004418"/>
    </source>
</evidence>
<dbReference type="OrthoDB" id="5580590at2"/>
<accession>A0A2P4ESE4</accession>
<dbReference type="RefSeq" id="WP_104739237.1">
    <property type="nucleotide sequence ID" value="NZ_BMHR01000014.1"/>
</dbReference>
<reference evidence="8 9" key="1">
    <citation type="submission" date="2018-01" db="EMBL/GenBank/DDBJ databases">
        <title>Draft genome of the type strain Pseudomonas oceani DSM 100277 isolated from the deep water in Okinawa trough, northwestern Pacific Ocean.</title>
        <authorList>
            <person name="Gomila M."/>
            <person name="Mulet M."/>
            <person name="Garcia-Valdes E."/>
            <person name="Lalucat J."/>
        </authorList>
    </citation>
    <scope>NUCLEOTIDE SEQUENCE [LARGE SCALE GENOMIC DNA]</scope>
    <source>
        <strain evidence="8 9">DSM 100277</strain>
    </source>
</reference>
<proteinExistence type="inferred from homology"/>
<evidence type="ECO:0000256" key="3">
    <source>
        <dbReference type="ARBA" id="ARBA00022448"/>
    </source>
</evidence>
<keyword evidence="9" id="KW-1185">Reference proteome</keyword>
<dbReference type="SUPFAM" id="SSF53850">
    <property type="entry name" value="Periplasmic binding protein-like II"/>
    <property type="match status" value="1"/>
</dbReference>
<gene>
    <name evidence="8" type="ORF">C1949_14720</name>
</gene>
<dbReference type="Pfam" id="PF01547">
    <property type="entry name" value="SBP_bac_1"/>
    <property type="match status" value="1"/>
</dbReference>
<dbReference type="PANTHER" id="PTHR43649">
    <property type="entry name" value="ARABINOSE-BINDING PROTEIN-RELATED"/>
    <property type="match status" value="1"/>
</dbReference>
<evidence type="ECO:0000256" key="5">
    <source>
        <dbReference type="ARBA" id="ARBA00049629"/>
    </source>
</evidence>
<dbReference type="InterPro" id="IPR006059">
    <property type="entry name" value="SBP"/>
</dbReference>
<keyword evidence="4 7" id="KW-0732">Signal</keyword>
<feature type="signal peptide" evidence="7">
    <location>
        <begin position="1"/>
        <end position="19"/>
    </location>
</feature>
<comment type="function">
    <text evidence="5">Part of a binding-protein-dependent transport system for a sugar.</text>
</comment>
<evidence type="ECO:0000313" key="8">
    <source>
        <dbReference type="EMBL" id="POB01961.1"/>
    </source>
</evidence>
<dbReference type="Proteomes" id="UP000243451">
    <property type="component" value="Unassembled WGS sequence"/>
</dbReference>
<comment type="similarity">
    <text evidence="2">Belongs to the bacterial solute-binding protein 1 family.</text>
</comment>
<keyword evidence="3" id="KW-0813">Transport</keyword>
<evidence type="ECO:0000256" key="2">
    <source>
        <dbReference type="ARBA" id="ARBA00008520"/>
    </source>
</evidence>
<evidence type="ECO:0000313" key="9">
    <source>
        <dbReference type="Proteomes" id="UP000243451"/>
    </source>
</evidence>
<evidence type="ECO:0000256" key="6">
    <source>
        <dbReference type="ARBA" id="ARBA00049753"/>
    </source>
</evidence>
<protein>
    <recommendedName>
        <fullName evidence="6">Probable sugar-binding periplasmic protein</fullName>
    </recommendedName>
</protein>
<feature type="chain" id="PRO_5015165035" description="Probable sugar-binding periplasmic protein" evidence="7">
    <location>
        <begin position="20"/>
        <end position="416"/>
    </location>
</feature>
<organism evidence="8 9">
    <name type="scientific">Halopseudomonas oceani</name>
    <dbReference type="NCBI Taxonomy" id="1708783"/>
    <lineage>
        <taxon>Bacteria</taxon>
        <taxon>Pseudomonadati</taxon>
        <taxon>Pseudomonadota</taxon>
        <taxon>Gammaproteobacteria</taxon>
        <taxon>Pseudomonadales</taxon>
        <taxon>Pseudomonadaceae</taxon>
        <taxon>Halopseudomonas</taxon>
    </lineage>
</organism>
<dbReference type="GO" id="GO:0042597">
    <property type="term" value="C:periplasmic space"/>
    <property type="evidence" value="ECO:0007669"/>
    <property type="project" value="UniProtKB-SubCell"/>
</dbReference>
<dbReference type="EMBL" id="PPSK01000016">
    <property type="protein sequence ID" value="POB01961.1"/>
    <property type="molecule type" value="Genomic_DNA"/>
</dbReference>
<evidence type="ECO:0000256" key="7">
    <source>
        <dbReference type="SAM" id="SignalP"/>
    </source>
</evidence>
<comment type="subcellular location">
    <subcellularLocation>
        <location evidence="1">Periplasm</location>
    </subcellularLocation>
</comment>
<dbReference type="InterPro" id="IPR050490">
    <property type="entry name" value="Bact_solute-bd_prot1"/>
</dbReference>
<dbReference type="AlphaFoldDB" id="A0A2P4ESE4"/>
<dbReference type="Gene3D" id="3.40.190.10">
    <property type="entry name" value="Periplasmic binding protein-like II"/>
    <property type="match status" value="2"/>
</dbReference>
<dbReference type="PANTHER" id="PTHR43649:SF28">
    <property type="entry name" value="BINDING PROTEIN COMPONENT OF ABC SUGAR TRANSPORTER-RELATED"/>
    <property type="match status" value="1"/>
</dbReference>
<comment type="caution">
    <text evidence="8">The sequence shown here is derived from an EMBL/GenBank/DDBJ whole genome shotgun (WGS) entry which is preliminary data.</text>
</comment>
<sequence length="416" mass="45745">MLKLVLPALLLLVSPLAAAQDAEPVPFELYHWWGSAGERDAVDALQRYVEQLGVRWAESGRVQQSNLIGYRQTLAQRIEQGDGPDAAVVLSTDVRQLMNSNALLLLDDVAAANDWDEVVPTAVQRLSRVEGHWVSIPINIHSTNWIWLNAALAHQLDLPVLDTWDDLIVALEKARQAGLVPLAIGDEAGQHMLLFEAVSAGVGGAEFYRRVFLQLKPTEPDLELLKVVFARMRELSDYAQTAGLGLRWNEATAMVRTGKALAQLQGSWAIAEFNHFGLVEGQDYHCQRFPDTQGMVLFNSDQIVVFRNQRTSDSVRAAFATALMSPEVQRELNITKGAAPARVDAVADGFSGCGRKAIHDVRMGNMRGTLLESIAMSGASPMSVSHAFYPVVSSHFRGEISDQQALKALETVWVNQ</sequence>